<evidence type="ECO:0000259" key="1">
    <source>
        <dbReference type="SMART" id="SM00055"/>
    </source>
</evidence>
<dbReference type="Pfam" id="PF00611">
    <property type="entry name" value="FCH"/>
    <property type="match status" value="1"/>
</dbReference>
<proteinExistence type="predicted"/>
<dbReference type="HOGENOM" id="CLU_136379_0_0_1"/>
<dbReference type="InterPro" id="IPR001060">
    <property type="entry name" value="FCH_dom"/>
</dbReference>
<sequence>MSFGTELQSKTSHEALLGLQDFEIKFLEHIKRCIFQRIKIDRDHSLALSSLASQIIKFDNAEFETPMSKAWLNIGREIENYSRLLHDMTDKVCAQSLDKLQQLISEKKLVRKMYQEERCRLESICKQKMKLLEDLGAKLDFARFAKQGCLLV</sequence>
<dbReference type="CTD" id="20201221"/>
<accession>T1EXC1</accession>
<dbReference type="KEGG" id="hro:HELRODRAFT_165824"/>
<dbReference type="OrthoDB" id="546826at2759"/>
<name>T1EXC1_HELRO</name>
<keyword evidence="4" id="KW-1185">Reference proteome</keyword>
<reference evidence="4" key="1">
    <citation type="submission" date="2012-12" db="EMBL/GenBank/DDBJ databases">
        <authorList>
            <person name="Hellsten U."/>
            <person name="Grimwood J."/>
            <person name="Chapman J.A."/>
            <person name="Shapiro H."/>
            <person name="Aerts A."/>
            <person name="Otillar R.P."/>
            <person name="Terry A.Y."/>
            <person name="Boore J.L."/>
            <person name="Simakov O."/>
            <person name="Marletaz F."/>
            <person name="Cho S.-J."/>
            <person name="Edsinger-Gonzales E."/>
            <person name="Havlak P."/>
            <person name="Kuo D.-H."/>
            <person name="Larsson T."/>
            <person name="Lv J."/>
            <person name="Arendt D."/>
            <person name="Savage R."/>
            <person name="Osoegawa K."/>
            <person name="de Jong P."/>
            <person name="Lindberg D.R."/>
            <person name="Seaver E.C."/>
            <person name="Weisblat D.A."/>
            <person name="Putnam N.H."/>
            <person name="Grigoriev I.V."/>
            <person name="Rokhsar D.S."/>
        </authorList>
    </citation>
    <scope>NUCLEOTIDE SEQUENCE</scope>
</reference>
<dbReference type="Proteomes" id="UP000015101">
    <property type="component" value="Unassembled WGS sequence"/>
</dbReference>
<dbReference type="InParanoid" id="T1EXC1"/>
<evidence type="ECO:0000313" key="2">
    <source>
        <dbReference type="EMBL" id="ESN91755.1"/>
    </source>
</evidence>
<dbReference type="Gene3D" id="1.20.1270.60">
    <property type="entry name" value="Arfaptin homology (AH) domain/BAR domain"/>
    <property type="match status" value="1"/>
</dbReference>
<dbReference type="GeneID" id="20201221"/>
<evidence type="ECO:0000313" key="3">
    <source>
        <dbReference type="EnsemblMetazoa" id="HelroP165824"/>
    </source>
</evidence>
<reference evidence="2 4" key="2">
    <citation type="journal article" date="2013" name="Nature">
        <title>Insights into bilaterian evolution from three spiralian genomes.</title>
        <authorList>
            <person name="Simakov O."/>
            <person name="Marletaz F."/>
            <person name="Cho S.J."/>
            <person name="Edsinger-Gonzales E."/>
            <person name="Havlak P."/>
            <person name="Hellsten U."/>
            <person name="Kuo D.H."/>
            <person name="Larsson T."/>
            <person name="Lv J."/>
            <person name="Arendt D."/>
            <person name="Savage R."/>
            <person name="Osoegawa K."/>
            <person name="de Jong P."/>
            <person name="Grimwood J."/>
            <person name="Chapman J.A."/>
            <person name="Shapiro H."/>
            <person name="Aerts A."/>
            <person name="Otillar R.P."/>
            <person name="Terry A.Y."/>
            <person name="Boore J.L."/>
            <person name="Grigoriev I.V."/>
            <person name="Lindberg D.R."/>
            <person name="Seaver E.C."/>
            <person name="Weisblat D.A."/>
            <person name="Putnam N.H."/>
            <person name="Rokhsar D.S."/>
        </authorList>
    </citation>
    <scope>NUCLEOTIDE SEQUENCE</scope>
</reference>
<protein>
    <recommendedName>
        <fullName evidence="1">FCH domain-containing protein</fullName>
    </recommendedName>
</protein>
<dbReference type="OMA" id="VCDKLSH"/>
<dbReference type="EMBL" id="KB097700">
    <property type="protein sequence ID" value="ESN91755.1"/>
    <property type="molecule type" value="Genomic_DNA"/>
</dbReference>
<reference evidence="3" key="3">
    <citation type="submission" date="2015-06" db="UniProtKB">
        <authorList>
            <consortium name="EnsemblMetazoa"/>
        </authorList>
    </citation>
    <scope>IDENTIFICATION</scope>
</reference>
<dbReference type="EMBL" id="AMQM01002186">
    <property type="status" value="NOT_ANNOTATED_CDS"/>
    <property type="molecule type" value="Genomic_DNA"/>
</dbReference>
<feature type="domain" description="FCH" evidence="1">
    <location>
        <begin position="1"/>
        <end position="92"/>
    </location>
</feature>
<dbReference type="eggNOG" id="KOG0194">
    <property type="taxonomic scope" value="Eukaryota"/>
</dbReference>
<organism evidence="3 4">
    <name type="scientific">Helobdella robusta</name>
    <name type="common">Californian leech</name>
    <dbReference type="NCBI Taxonomy" id="6412"/>
    <lineage>
        <taxon>Eukaryota</taxon>
        <taxon>Metazoa</taxon>
        <taxon>Spiralia</taxon>
        <taxon>Lophotrochozoa</taxon>
        <taxon>Annelida</taxon>
        <taxon>Clitellata</taxon>
        <taxon>Hirudinea</taxon>
        <taxon>Rhynchobdellida</taxon>
        <taxon>Glossiphoniidae</taxon>
        <taxon>Helobdella</taxon>
    </lineage>
</organism>
<gene>
    <name evidence="3" type="primary">20201221</name>
    <name evidence="2" type="ORF">HELRODRAFT_165824</name>
</gene>
<dbReference type="SUPFAM" id="SSF103657">
    <property type="entry name" value="BAR/IMD domain-like"/>
    <property type="match status" value="1"/>
</dbReference>
<dbReference type="AlphaFoldDB" id="T1EXC1"/>
<evidence type="ECO:0000313" key="4">
    <source>
        <dbReference type="Proteomes" id="UP000015101"/>
    </source>
</evidence>
<dbReference type="STRING" id="6412.T1EXC1"/>
<dbReference type="RefSeq" id="XP_009030562.1">
    <property type="nucleotide sequence ID" value="XM_009032314.1"/>
</dbReference>
<dbReference type="EnsemblMetazoa" id="HelroT165824">
    <property type="protein sequence ID" value="HelroP165824"/>
    <property type="gene ID" value="HelroG165824"/>
</dbReference>
<dbReference type="SMART" id="SM00055">
    <property type="entry name" value="FCH"/>
    <property type="match status" value="1"/>
</dbReference>
<dbReference type="InterPro" id="IPR027267">
    <property type="entry name" value="AH/BAR_dom_sf"/>
</dbReference>